<protein>
    <submittedName>
        <fullName evidence="2">Uncharacterized protein</fullName>
    </submittedName>
</protein>
<reference evidence="2" key="2">
    <citation type="submission" date="2021-04" db="EMBL/GenBank/DDBJ databases">
        <authorList>
            <person name="Gilroy R."/>
        </authorList>
    </citation>
    <scope>NUCLEOTIDE SEQUENCE</scope>
    <source>
        <strain evidence="2">ChiHecolR3B27-1887</strain>
    </source>
</reference>
<dbReference type="Proteomes" id="UP000824029">
    <property type="component" value="Unassembled WGS sequence"/>
</dbReference>
<reference evidence="2" key="1">
    <citation type="journal article" date="2021" name="PeerJ">
        <title>Extensive microbial diversity within the chicken gut microbiome revealed by metagenomics and culture.</title>
        <authorList>
            <person name="Gilroy R."/>
            <person name="Ravi A."/>
            <person name="Getino M."/>
            <person name="Pursley I."/>
            <person name="Horton D.L."/>
            <person name="Alikhan N.F."/>
            <person name="Baker D."/>
            <person name="Gharbi K."/>
            <person name="Hall N."/>
            <person name="Watson M."/>
            <person name="Adriaenssens E.M."/>
            <person name="Foster-Nyarko E."/>
            <person name="Jarju S."/>
            <person name="Secka A."/>
            <person name="Antonio M."/>
            <person name="Oren A."/>
            <person name="Chaudhuri R.R."/>
            <person name="La Ragione R."/>
            <person name="Hildebrand F."/>
            <person name="Pallen M.J."/>
        </authorList>
    </citation>
    <scope>NUCLEOTIDE SEQUENCE</scope>
    <source>
        <strain evidence="2">ChiHecolR3B27-1887</strain>
    </source>
</reference>
<comment type="caution">
    <text evidence="2">The sequence shown here is derived from an EMBL/GenBank/DDBJ whole genome shotgun (WGS) entry which is preliminary data.</text>
</comment>
<feature type="region of interest" description="Disordered" evidence="1">
    <location>
        <begin position="1"/>
        <end position="22"/>
    </location>
</feature>
<organism evidence="2 3">
    <name type="scientific">Candidatus Olsenella stercoravium</name>
    <dbReference type="NCBI Taxonomy" id="2838713"/>
    <lineage>
        <taxon>Bacteria</taxon>
        <taxon>Bacillati</taxon>
        <taxon>Actinomycetota</taxon>
        <taxon>Coriobacteriia</taxon>
        <taxon>Coriobacteriales</taxon>
        <taxon>Atopobiaceae</taxon>
        <taxon>Olsenella</taxon>
    </lineage>
</organism>
<accession>A0A9D2IQK5</accession>
<evidence type="ECO:0000313" key="3">
    <source>
        <dbReference type="Proteomes" id="UP000824029"/>
    </source>
</evidence>
<evidence type="ECO:0000313" key="2">
    <source>
        <dbReference type="EMBL" id="HIZ19125.1"/>
    </source>
</evidence>
<proteinExistence type="predicted"/>
<name>A0A9D2IQK5_9ACTN</name>
<sequence>MGGGARACYHGEKNNEPGEGFMTSDERREVAEAVAAGRRALASLEEAADALDSASNWGLFDLVAGGLLSSLVKHARLGDARESLERARADLYAFTRELSDVRGIEELRVDVGGLAATVDVLLDNPFVDLYVQKKISDAEDNVAAAIAATKTVLARLEAAR</sequence>
<evidence type="ECO:0000256" key="1">
    <source>
        <dbReference type="SAM" id="MobiDB-lite"/>
    </source>
</evidence>
<dbReference type="EMBL" id="DXBZ01000166">
    <property type="protein sequence ID" value="HIZ19125.1"/>
    <property type="molecule type" value="Genomic_DNA"/>
</dbReference>
<gene>
    <name evidence="2" type="ORF">IAA22_08475</name>
</gene>
<dbReference type="AlphaFoldDB" id="A0A9D2IQK5"/>